<feature type="compositionally biased region" description="Low complexity" evidence="1">
    <location>
        <begin position="38"/>
        <end position="58"/>
    </location>
</feature>
<dbReference type="EnsemblPlants" id="OBART12G07750.1">
    <property type="protein sequence ID" value="OBART12G07750.1"/>
    <property type="gene ID" value="OBART12G07750"/>
</dbReference>
<organism evidence="2">
    <name type="scientific">Oryza barthii</name>
    <dbReference type="NCBI Taxonomy" id="65489"/>
    <lineage>
        <taxon>Eukaryota</taxon>
        <taxon>Viridiplantae</taxon>
        <taxon>Streptophyta</taxon>
        <taxon>Embryophyta</taxon>
        <taxon>Tracheophyta</taxon>
        <taxon>Spermatophyta</taxon>
        <taxon>Magnoliopsida</taxon>
        <taxon>Liliopsida</taxon>
        <taxon>Poales</taxon>
        <taxon>Poaceae</taxon>
        <taxon>BOP clade</taxon>
        <taxon>Oryzoideae</taxon>
        <taxon>Oryzeae</taxon>
        <taxon>Oryzinae</taxon>
        <taxon>Oryza</taxon>
    </lineage>
</organism>
<feature type="compositionally biased region" description="Polar residues" evidence="1">
    <location>
        <begin position="24"/>
        <end position="33"/>
    </location>
</feature>
<feature type="compositionally biased region" description="Basic residues" evidence="1">
    <location>
        <begin position="69"/>
        <end position="85"/>
    </location>
</feature>
<dbReference type="Proteomes" id="UP000026960">
    <property type="component" value="Chromosome 12"/>
</dbReference>
<dbReference type="HOGENOM" id="CLU_2389907_0_0_1"/>
<dbReference type="PaxDb" id="65489-OBART12G07750.1"/>
<feature type="region of interest" description="Disordered" evidence="1">
    <location>
        <begin position="1"/>
        <end position="85"/>
    </location>
</feature>
<proteinExistence type="predicted"/>
<accession>A0A0D3HT21</accession>
<keyword evidence="3" id="KW-1185">Reference proteome</keyword>
<feature type="compositionally biased region" description="Low complexity" evidence="1">
    <location>
        <begin position="1"/>
        <end position="17"/>
    </location>
</feature>
<dbReference type="Gramene" id="OBART12G07750.1">
    <property type="protein sequence ID" value="OBART12G07750.1"/>
    <property type="gene ID" value="OBART12G07750"/>
</dbReference>
<evidence type="ECO:0000256" key="1">
    <source>
        <dbReference type="SAM" id="MobiDB-lite"/>
    </source>
</evidence>
<evidence type="ECO:0000313" key="3">
    <source>
        <dbReference type="Proteomes" id="UP000026960"/>
    </source>
</evidence>
<reference evidence="2" key="2">
    <citation type="submission" date="2015-03" db="UniProtKB">
        <authorList>
            <consortium name="EnsemblPlants"/>
        </authorList>
    </citation>
    <scope>IDENTIFICATION</scope>
</reference>
<name>A0A0D3HT21_9ORYZ</name>
<reference evidence="2" key="1">
    <citation type="journal article" date="2009" name="Rice">
        <title>De Novo Next Generation Sequencing of Plant Genomes.</title>
        <authorList>
            <person name="Rounsley S."/>
            <person name="Marri P.R."/>
            <person name="Yu Y."/>
            <person name="He R."/>
            <person name="Sisneros N."/>
            <person name="Goicoechea J.L."/>
            <person name="Lee S.J."/>
            <person name="Angelova A."/>
            <person name="Kudrna D."/>
            <person name="Luo M."/>
            <person name="Affourtit J."/>
            <person name="Desany B."/>
            <person name="Knight J."/>
            <person name="Niazi F."/>
            <person name="Egholm M."/>
            <person name="Wing R.A."/>
        </authorList>
    </citation>
    <scope>NUCLEOTIDE SEQUENCE [LARGE SCALE GENOMIC DNA]</scope>
    <source>
        <strain evidence="2">cv. IRGC 105608</strain>
    </source>
</reference>
<evidence type="ECO:0000313" key="2">
    <source>
        <dbReference type="EnsemblPlants" id="OBART12G07750.1"/>
    </source>
</evidence>
<protein>
    <submittedName>
        <fullName evidence="2">Uncharacterized protein</fullName>
    </submittedName>
</protein>
<dbReference type="AlphaFoldDB" id="A0A0D3HT21"/>
<sequence>MASTTRRLAAAAPSSSPVRHRQNRTLPMSSPWSTPAGRRPYSSTWSSRPSHRVSSTSRMAPPPTAKNATRVRGRKERRKERRKKNSVRGILLWVFLSNV</sequence>